<dbReference type="EMBL" id="JAANAS010000033">
    <property type="protein sequence ID" value="NGZ89201.1"/>
    <property type="molecule type" value="Genomic_DNA"/>
</dbReference>
<dbReference type="PANTHER" id="PTHR11733">
    <property type="entry name" value="ZINC METALLOPROTEASE FAMILY M13 NEPRILYSIN-RELATED"/>
    <property type="match status" value="1"/>
</dbReference>
<evidence type="ECO:0000256" key="7">
    <source>
        <dbReference type="ARBA" id="ARBA00023049"/>
    </source>
</evidence>
<evidence type="ECO:0000256" key="4">
    <source>
        <dbReference type="ARBA" id="ARBA00022723"/>
    </source>
</evidence>
<dbReference type="SUPFAM" id="SSF55486">
    <property type="entry name" value="Metalloproteases ('zincins'), catalytic domain"/>
    <property type="match status" value="1"/>
</dbReference>
<keyword evidence="4" id="KW-0479">Metal-binding</keyword>
<dbReference type="InterPro" id="IPR008753">
    <property type="entry name" value="Peptidase_M13_N"/>
</dbReference>
<dbReference type="PROSITE" id="PS51257">
    <property type="entry name" value="PROKAR_LIPOPROTEIN"/>
    <property type="match status" value="1"/>
</dbReference>
<comment type="caution">
    <text evidence="10">The sequence shown here is derived from an EMBL/GenBank/DDBJ whole genome shotgun (WGS) entry which is preliminary data.</text>
</comment>
<dbReference type="Gene3D" id="1.10.1380.10">
    <property type="entry name" value="Neutral endopeptidase , domain2"/>
    <property type="match status" value="1"/>
</dbReference>
<protein>
    <submittedName>
        <fullName evidence="10">M13 family metallopeptidase</fullName>
    </submittedName>
</protein>
<comment type="similarity">
    <text evidence="2">Belongs to the peptidase M13 family.</text>
</comment>
<reference evidence="10" key="1">
    <citation type="submission" date="2020-03" db="EMBL/GenBank/DDBJ databases">
        <title>Psychroflexus Maritimus sp. nov., isolate from marine sediment.</title>
        <authorList>
            <person name="Zhong Y.-L."/>
        </authorList>
    </citation>
    <scope>NUCLEOTIDE SEQUENCE</scope>
    <source>
        <strain evidence="10">C1</strain>
    </source>
</reference>
<dbReference type="PROSITE" id="PS51885">
    <property type="entry name" value="NEPRILYSIN"/>
    <property type="match status" value="1"/>
</dbReference>
<organism evidence="10 11">
    <name type="scientific">Psychroflexus maritimus</name>
    <dbReference type="NCBI Taxonomy" id="2714865"/>
    <lineage>
        <taxon>Bacteria</taxon>
        <taxon>Pseudomonadati</taxon>
        <taxon>Bacteroidota</taxon>
        <taxon>Flavobacteriia</taxon>
        <taxon>Flavobacteriales</taxon>
        <taxon>Flavobacteriaceae</taxon>
        <taxon>Psychroflexus</taxon>
    </lineage>
</organism>
<dbReference type="Pfam" id="PF01431">
    <property type="entry name" value="Peptidase_M13"/>
    <property type="match status" value="1"/>
</dbReference>
<sequence length="690" mass="78646">MKSNWKKVGLCIAGLSFLASCEQTNEKKDQDLAEKANSGIETQYMDMNVSPKEDFFRYVNGTWLNDTEIPDDRTSWGGFQILRQETDKNVLQLLEEGRKNQDFKEGSDQAKAIFLFDAIMDTEARNQAGLAPLMPLMKKIEALSSVEDLQNLKGKYPSQLSTPFFSISAYADPEDSNMNVAYLGTGSLGLPERDYYTNEDEESEEIRQKYVKHVSKMLQFLGDSEAEAQDQAEKILAMETKLAAPRLSKVERRDFNNFNNRFQIDEVKEFTPSIDWVKHAQDLGIEDQLDVVLVMEPNYMKELEKFFQETPIEDIKSLLRWANLRSAASQLTTELDRANWEFYSKELSGAQEQLPLDERALSVVNGSIGEAVGKIYVEKMFPPEAKADAEQMIDNVILAFQQRIENLEWMTEDTKEKAIEKLDKFTVKVGYPDEFKDYSDLQVNANQSYFKNMQAVSAWNYQDSLDEIGEPVDKSKWGMSPQTVNAYFNPMMNEIVFPAAILQPPFYNYEADAAVNYGGIGAVIGHEISHAFDDSGARFDADGNLKNWWTDEDLENFTARGEKLADMYSAIEVTEGHFIDGKFTLGENIGDLGGVLGAYDGLMLHFETNEKPGNIDGFTPEQRFFMSWATVWRTKIREEALKTQVKTDPHSPGEYRAYVPLQNIDAFYEAFDIVEGDPMYLAPENRVRIW</sequence>
<dbReference type="InterPro" id="IPR042089">
    <property type="entry name" value="Peptidase_M13_dom_2"/>
</dbReference>
<keyword evidence="7" id="KW-0482">Metalloprotease</keyword>
<dbReference type="Gene3D" id="3.40.390.10">
    <property type="entry name" value="Collagenase (Catalytic Domain)"/>
    <property type="match status" value="1"/>
</dbReference>
<evidence type="ECO:0000256" key="3">
    <source>
        <dbReference type="ARBA" id="ARBA00022670"/>
    </source>
</evidence>
<evidence type="ECO:0000313" key="11">
    <source>
        <dbReference type="Proteomes" id="UP000643701"/>
    </source>
</evidence>
<dbReference type="Proteomes" id="UP000643701">
    <property type="component" value="Unassembled WGS sequence"/>
</dbReference>
<evidence type="ECO:0000256" key="2">
    <source>
        <dbReference type="ARBA" id="ARBA00007357"/>
    </source>
</evidence>
<feature type="domain" description="Peptidase M13 N-terminal" evidence="9">
    <location>
        <begin position="51"/>
        <end position="432"/>
    </location>
</feature>
<gene>
    <name evidence="10" type="ORF">G7034_02935</name>
</gene>
<dbReference type="GO" id="GO:0004222">
    <property type="term" value="F:metalloendopeptidase activity"/>
    <property type="evidence" value="ECO:0007669"/>
    <property type="project" value="InterPro"/>
</dbReference>
<dbReference type="GO" id="GO:0046872">
    <property type="term" value="F:metal ion binding"/>
    <property type="evidence" value="ECO:0007669"/>
    <property type="project" value="UniProtKB-KW"/>
</dbReference>
<dbReference type="PANTHER" id="PTHR11733:SF167">
    <property type="entry name" value="FI17812P1-RELATED"/>
    <property type="match status" value="1"/>
</dbReference>
<dbReference type="AlphaFoldDB" id="A0A967ABU1"/>
<comment type="cofactor">
    <cofactor evidence="1">
        <name>Zn(2+)</name>
        <dbReference type="ChEBI" id="CHEBI:29105"/>
    </cofactor>
</comment>
<keyword evidence="5" id="KW-0378">Hydrolase</keyword>
<feature type="domain" description="Peptidase M13 C-terminal" evidence="8">
    <location>
        <begin position="485"/>
        <end position="687"/>
    </location>
</feature>
<dbReference type="InterPro" id="IPR000718">
    <property type="entry name" value="Peptidase_M13"/>
</dbReference>
<dbReference type="RefSeq" id="WP_166399468.1">
    <property type="nucleotide sequence ID" value="NZ_JAANAS010000033.1"/>
</dbReference>
<dbReference type="CDD" id="cd08662">
    <property type="entry name" value="M13"/>
    <property type="match status" value="1"/>
</dbReference>
<name>A0A967ABU1_9FLAO</name>
<evidence type="ECO:0000256" key="5">
    <source>
        <dbReference type="ARBA" id="ARBA00022801"/>
    </source>
</evidence>
<dbReference type="InterPro" id="IPR018497">
    <property type="entry name" value="Peptidase_M13_C"/>
</dbReference>
<evidence type="ECO:0000259" key="8">
    <source>
        <dbReference type="Pfam" id="PF01431"/>
    </source>
</evidence>
<dbReference type="InterPro" id="IPR024079">
    <property type="entry name" value="MetalloPept_cat_dom_sf"/>
</dbReference>
<keyword evidence="6" id="KW-0862">Zinc</keyword>
<keyword evidence="11" id="KW-1185">Reference proteome</keyword>
<evidence type="ECO:0000256" key="6">
    <source>
        <dbReference type="ARBA" id="ARBA00022833"/>
    </source>
</evidence>
<accession>A0A967ABU1</accession>
<keyword evidence="3" id="KW-0645">Protease</keyword>
<proteinExistence type="inferred from homology"/>
<dbReference type="Pfam" id="PF05649">
    <property type="entry name" value="Peptidase_M13_N"/>
    <property type="match status" value="1"/>
</dbReference>
<evidence type="ECO:0000259" key="9">
    <source>
        <dbReference type="Pfam" id="PF05649"/>
    </source>
</evidence>
<dbReference type="GO" id="GO:0005886">
    <property type="term" value="C:plasma membrane"/>
    <property type="evidence" value="ECO:0007669"/>
    <property type="project" value="TreeGrafter"/>
</dbReference>
<evidence type="ECO:0000256" key="1">
    <source>
        <dbReference type="ARBA" id="ARBA00001947"/>
    </source>
</evidence>
<dbReference type="PRINTS" id="PR00786">
    <property type="entry name" value="NEPRILYSIN"/>
</dbReference>
<dbReference type="GO" id="GO:0016485">
    <property type="term" value="P:protein processing"/>
    <property type="evidence" value="ECO:0007669"/>
    <property type="project" value="TreeGrafter"/>
</dbReference>
<evidence type="ECO:0000313" key="10">
    <source>
        <dbReference type="EMBL" id="NGZ89201.1"/>
    </source>
</evidence>